<dbReference type="GeneID" id="66099294"/>
<protein>
    <submittedName>
        <fullName evidence="2">Uncharacterized protein</fullName>
    </submittedName>
</protein>
<organism evidence="2 3">
    <name type="scientific">Guyanagaster necrorhizus</name>
    <dbReference type="NCBI Taxonomy" id="856835"/>
    <lineage>
        <taxon>Eukaryota</taxon>
        <taxon>Fungi</taxon>
        <taxon>Dikarya</taxon>
        <taxon>Basidiomycota</taxon>
        <taxon>Agaricomycotina</taxon>
        <taxon>Agaricomycetes</taxon>
        <taxon>Agaricomycetidae</taxon>
        <taxon>Agaricales</taxon>
        <taxon>Marasmiineae</taxon>
        <taxon>Physalacriaceae</taxon>
        <taxon>Guyanagaster</taxon>
    </lineage>
</organism>
<proteinExistence type="predicted"/>
<feature type="region of interest" description="Disordered" evidence="1">
    <location>
        <begin position="27"/>
        <end position="64"/>
    </location>
</feature>
<evidence type="ECO:0000256" key="1">
    <source>
        <dbReference type="SAM" id="MobiDB-lite"/>
    </source>
</evidence>
<reference evidence="2" key="1">
    <citation type="submission" date="2020-11" db="EMBL/GenBank/DDBJ databases">
        <title>Adaptations for nitrogen fixation in a non-lichenized fungal sporocarp promotes dispersal by wood-feeding termites.</title>
        <authorList>
            <consortium name="DOE Joint Genome Institute"/>
            <person name="Koch R.A."/>
            <person name="Yoon G."/>
            <person name="Arayal U."/>
            <person name="Lail K."/>
            <person name="Amirebrahimi M."/>
            <person name="Labutti K."/>
            <person name="Lipzen A."/>
            <person name="Riley R."/>
            <person name="Barry K."/>
            <person name="Henrissat B."/>
            <person name="Grigoriev I.V."/>
            <person name="Herr J.R."/>
            <person name="Aime M.C."/>
        </authorList>
    </citation>
    <scope>NUCLEOTIDE SEQUENCE</scope>
    <source>
        <strain evidence="2">MCA 3950</strain>
    </source>
</reference>
<gene>
    <name evidence="2" type="ORF">BT62DRAFT_1004149</name>
</gene>
<keyword evidence="3" id="KW-1185">Reference proteome</keyword>
<accession>A0A9P7VVM0</accession>
<dbReference type="Proteomes" id="UP000812287">
    <property type="component" value="Unassembled WGS sequence"/>
</dbReference>
<dbReference type="RefSeq" id="XP_043041851.1">
    <property type="nucleotide sequence ID" value="XM_043177007.1"/>
</dbReference>
<sequence length="77" mass="8949">MADCGDFYLWKARRQQRQAQLDVEMQLGQGGKQKHGMPSNLTKPPSQPQPTAAKRSSKNSVYNHDIQRPARYYWESR</sequence>
<evidence type="ECO:0000313" key="2">
    <source>
        <dbReference type="EMBL" id="KAG7448351.1"/>
    </source>
</evidence>
<dbReference type="AlphaFoldDB" id="A0A9P7VVM0"/>
<evidence type="ECO:0000313" key="3">
    <source>
        <dbReference type="Proteomes" id="UP000812287"/>
    </source>
</evidence>
<name>A0A9P7VVM0_9AGAR</name>
<dbReference type="OrthoDB" id="3034093at2759"/>
<dbReference type="EMBL" id="MU250530">
    <property type="protein sequence ID" value="KAG7448351.1"/>
    <property type="molecule type" value="Genomic_DNA"/>
</dbReference>
<comment type="caution">
    <text evidence="2">The sequence shown here is derived from an EMBL/GenBank/DDBJ whole genome shotgun (WGS) entry which is preliminary data.</text>
</comment>